<sequence length="53" mass="6220">MRSLARDGSWCWSQWCISFAHRDWCSATSWRDSHSTVHDQLAVIKLSIITQVR</sequence>
<name>A0A1Y2HAE7_9FUNG</name>
<comment type="caution">
    <text evidence="1">The sequence shown here is derived from an EMBL/GenBank/DDBJ whole genome shotgun (WGS) entry which is preliminary data.</text>
</comment>
<evidence type="ECO:0000313" key="1">
    <source>
        <dbReference type="EMBL" id="ORZ31576.1"/>
    </source>
</evidence>
<protein>
    <submittedName>
        <fullName evidence="1">Uncharacterized protein</fullName>
    </submittedName>
</protein>
<dbReference type="Proteomes" id="UP000193411">
    <property type="component" value="Unassembled WGS sequence"/>
</dbReference>
<gene>
    <name evidence="1" type="ORF">BCR44DRAFT_1442042</name>
</gene>
<dbReference type="AlphaFoldDB" id="A0A1Y2HAE7"/>
<evidence type="ECO:0000313" key="2">
    <source>
        <dbReference type="Proteomes" id="UP000193411"/>
    </source>
</evidence>
<accession>A0A1Y2HAE7</accession>
<proteinExistence type="predicted"/>
<reference evidence="1 2" key="1">
    <citation type="submission" date="2016-07" db="EMBL/GenBank/DDBJ databases">
        <title>Pervasive Adenine N6-methylation of Active Genes in Fungi.</title>
        <authorList>
            <consortium name="DOE Joint Genome Institute"/>
            <person name="Mondo S.J."/>
            <person name="Dannebaum R.O."/>
            <person name="Kuo R.C."/>
            <person name="Labutti K."/>
            <person name="Haridas S."/>
            <person name="Kuo A."/>
            <person name="Salamov A."/>
            <person name="Ahrendt S.R."/>
            <person name="Lipzen A."/>
            <person name="Sullivan W."/>
            <person name="Andreopoulos W.B."/>
            <person name="Clum A."/>
            <person name="Lindquist E."/>
            <person name="Daum C."/>
            <person name="Ramamoorthy G.K."/>
            <person name="Gryganskyi A."/>
            <person name="Culley D."/>
            <person name="Magnuson J.K."/>
            <person name="James T.Y."/>
            <person name="O'Malley M.A."/>
            <person name="Stajich J.E."/>
            <person name="Spatafora J.W."/>
            <person name="Visel A."/>
            <person name="Grigoriev I.V."/>
        </authorList>
    </citation>
    <scope>NUCLEOTIDE SEQUENCE [LARGE SCALE GENOMIC DNA]</scope>
    <source>
        <strain evidence="1 2">PL171</strain>
    </source>
</reference>
<keyword evidence="2" id="KW-1185">Reference proteome</keyword>
<dbReference type="EMBL" id="MCFL01000058">
    <property type="protein sequence ID" value="ORZ31576.1"/>
    <property type="molecule type" value="Genomic_DNA"/>
</dbReference>
<organism evidence="1 2">
    <name type="scientific">Catenaria anguillulae PL171</name>
    <dbReference type="NCBI Taxonomy" id="765915"/>
    <lineage>
        <taxon>Eukaryota</taxon>
        <taxon>Fungi</taxon>
        <taxon>Fungi incertae sedis</taxon>
        <taxon>Blastocladiomycota</taxon>
        <taxon>Blastocladiomycetes</taxon>
        <taxon>Blastocladiales</taxon>
        <taxon>Catenariaceae</taxon>
        <taxon>Catenaria</taxon>
    </lineage>
</organism>